<dbReference type="InterPro" id="IPR029044">
    <property type="entry name" value="Nucleotide-diphossugar_trans"/>
</dbReference>
<protein>
    <recommendedName>
        <fullName evidence="3">Glycosyl transferase family 2</fullName>
    </recommendedName>
</protein>
<gene>
    <name evidence="1" type="ORF">SAMN06265795_101227</name>
</gene>
<name>A0A239C508_9BURK</name>
<dbReference type="Proteomes" id="UP000198284">
    <property type="component" value="Unassembled WGS sequence"/>
</dbReference>
<dbReference type="AlphaFoldDB" id="A0A239C508"/>
<evidence type="ECO:0008006" key="3">
    <source>
        <dbReference type="Google" id="ProtNLM"/>
    </source>
</evidence>
<organism evidence="1 2">
    <name type="scientific">Noviherbaspirillum humi</name>
    <dbReference type="NCBI Taxonomy" id="1688639"/>
    <lineage>
        <taxon>Bacteria</taxon>
        <taxon>Pseudomonadati</taxon>
        <taxon>Pseudomonadota</taxon>
        <taxon>Betaproteobacteria</taxon>
        <taxon>Burkholderiales</taxon>
        <taxon>Oxalobacteraceae</taxon>
        <taxon>Noviherbaspirillum</taxon>
    </lineage>
</organism>
<keyword evidence="2" id="KW-1185">Reference proteome</keyword>
<dbReference type="Gene3D" id="3.90.550.10">
    <property type="entry name" value="Spore Coat Polysaccharide Biosynthesis Protein SpsA, Chain A"/>
    <property type="match status" value="1"/>
</dbReference>
<evidence type="ECO:0000313" key="2">
    <source>
        <dbReference type="Proteomes" id="UP000198284"/>
    </source>
</evidence>
<evidence type="ECO:0000313" key="1">
    <source>
        <dbReference type="EMBL" id="SNS14504.1"/>
    </source>
</evidence>
<accession>A0A239C508</accession>
<proteinExistence type="predicted"/>
<dbReference type="SUPFAM" id="SSF53448">
    <property type="entry name" value="Nucleotide-diphospho-sugar transferases"/>
    <property type="match status" value="1"/>
</dbReference>
<reference evidence="1 2" key="1">
    <citation type="submission" date="2017-06" db="EMBL/GenBank/DDBJ databases">
        <authorList>
            <person name="Kim H.J."/>
            <person name="Triplett B.A."/>
        </authorList>
    </citation>
    <scope>NUCLEOTIDE SEQUENCE [LARGE SCALE GENOMIC DNA]</scope>
    <source>
        <strain evidence="1 2">U15</strain>
    </source>
</reference>
<sequence>MSQAMPFSPTLPSARRCDAVLFTTCDLGSGRLDDLQRLLASVRRAVTEDGLSIIHYVLLQRAADGVPPPLLGDDWHAPRFMTAAARLPLSRARNLMLAQALRDKALQHAAWVAFPDDDAWYPPQLLLELSLLFACHPHVDLITCRYGSAPLDLSPLGADPAFRPAESRGEMVRRVSSNTLMLRASAALRTGFFDERLGLGAAINGGEDLDYALRSDGCRPERALISDEILVGHRDRLAWVRSRYYAGSLFALARAARRQPMMAGQAARKLLVGLALLAGRELGWREWRSGLRAGWLGWRLPDPGTAFTLEAEPHLVEGMHHGAADQS</sequence>
<dbReference type="EMBL" id="FZOT01000001">
    <property type="protein sequence ID" value="SNS14504.1"/>
    <property type="molecule type" value="Genomic_DNA"/>
</dbReference>
<dbReference type="CDD" id="cd00761">
    <property type="entry name" value="Glyco_tranf_GTA_type"/>
    <property type="match status" value="1"/>
</dbReference>